<feature type="compositionally biased region" description="Acidic residues" evidence="1">
    <location>
        <begin position="246"/>
        <end position="257"/>
    </location>
</feature>
<dbReference type="Proteomes" id="UP000076881">
    <property type="component" value="Unassembled WGS sequence"/>
</dbReference>
<name>A0A167M004_CORDF</name>
<dbReference type="OrthoDB" id="4986691at2759"/>
<sequence length="305" mass="34438">MASGVNLHICCHTGYTINWHFNASLMRQIHYRLLRLGQTNMVEWYTIKARDSFNDSQERLCMHKWGLQLSAQCAVPDWMPPTLRVIVIYEIMKTYWSSPFNRLAWIIGERIFGKPFKFHEDAVKRLGHILSLIAKCAWFHGDDHQAFFQKWDTMIMPALLYFAQYSSDKLGKWLADAEMAWHRQFMDDLQKAGELAQTAGTESKEKAKENDAVRKMTLAQGSSTALMIYGEPDEDDDDVGHAQEFTNDDNEFVDAEESPNAGPSGQAARTQVEVHPPVVASSSGAAPEVVPPTAKPDKGKGRATD</sequence>
<gene>
    <name evidence="2" type="ORF">LEL_11018</name>
</gene>
<evidence type="ECO:0000256" key="1">
    <source>
        <dbReference type="SAM" id="MobiDB-lite"/>
    </source>
</evidence>
<feature type="compositionally biased region" description="Basic and acidic residues" evidence="1">
    <location>
        <begin position="295"/>
        <end position="305"/>
    </location>
</feature>
<proteinExistence type="predicted"/>
<comment type="caution">
    <text evidence="2">The sequence shown here is derived from an EMBL/GenBank/DDBJ whole genome shotgun (WGS) entry which is preliminary data.</text>
</comment>
<dbReference type="STRING" id="1081108.A0A167M004"/>
<feature type="region of interest" description="Disordered" evidence="1">
    <location>
        <begin position="228"/>
        <end position="305"/>
    </location>
</feature>
<dbReference type="AlphaFoldDB" id="A0A167M004"/>
<evidence type="ECO:0000313" key="3">
    <source>
        <dbReference type="Proteomes" id="UP000076881"/>
    </source>
</evidence>
<reference evidence="2 3" key="1">
    <citation type="journal article" date="2016" name="Genome Biol. Evol.">
        <title>Divergent and convergent evolution of fungal pathogenicity.</title>
        <authorList>
            <person name="Shang Y."/>
            <person name="Xiao G."/>
            <person name="Zheng P."/>
            <person name="Cen K."/>
            <person name="Zhan S."/>
            <person name="Wang C."/>
        </authorList>
    </citation>
    <scope>NUCLEOTIDE SEQUENCE [LARGE SCALE GENOMIC DNA]</scope>
    <source>
        <strain evidence="2 3">RCEF 1005</strain>
    </source>
</reference>
<accession>A0A167M004</accession>
<organism evidence="2 3">
    <name type="scientific">Akanthomyces lecanii RCEF 1005</name>
    <dbReference type="NCBI Taxonomy" id="1081108"/>
    <lineage>
        <taxon>Eukaryota</taxon>
        <taxon>Fungi</taxon>
        <taxon>Dikarya</taxon>
        <taxon>Ascomycota</taxon>
        <taxon>Pezizomycotina</taxon>
        <taxon>Sordariomycetes</taxon>
        <taxon>Hypocreomycetidae</taxon>
        <taxon>Hypocreales</taxon>
        <taxon>Cordycipitaceae</taxon>
        <taxon>Akanthomyces</taxon>
        <taxon>Cordyceps confragosa</taxon>
    </lineage>
</organism>
<dbReference type="EMBL" id="AZHF01000064">
    <property type="protein sequence ID" value="OAA53746.1"/>
    <property type="molecule type" value="Genomic_DNA"/>
</dbReference>
<keyword evidence="3" id="KW-1185">Reference proteome</keyword>
<evidence type="ECO:0000313" key="2">
    <source>
        <dbReference type="EMBL" id="OAA53746.1"/>
    </source>
</evidence>
<protein>
    <submittedName>
        <fullName evidence="2">Uncharacterized protein</fullName>
    </submittedName>
</protein>